<dbReference type="Pfam" id="PF22938">
    <property type="entry name" value="Integrase_p58_C"/>
    <property type="match status" value="1"/>
</dbReference>
<keyword evidence="2" id="KW-0808">Transferase</keyword>
<feature type="domain" description="Reverse transcriptase" evidence="8">
    <location>
        <begin position="578"/>
        <end position="756"/>
    </location>
</feature>
<evidence type="ECO:0000256" key="3">
    <source>
        <dbReference type="ARBA" id="ARBA00022722"/>
    </source>
</evidence>
<evidence type="ECO:0000256" key="4">
    <source>
        <dbReference type="ARBA" id="ARBA00022759"/>
    </source>
</evidence>
<dbReference type="Pfam" id="PF17921">
    <property type="entry name" value="Integrase_H2C2"/>
    <property type="match status" value="1"/>
</dbReference>
<dbReference type="InterPro" id="IPR054465">
    <property type="entry name" value="Integrase_p58-like_C"/>
</dbReference>
<dbReference type="Pfam" id="PF00078">
    <property type="entry name" value="RVT_1"/>
    <property type="match status" value="1"/>
</dbReference>
<dbReference type="CDD" id="cd09274">
    <property type="entry name" value="RNase_HI_RT_Ty3"/>
    <property type="match status" value="1"/>
</dbReference>
<dbReference type="AlphaFoldDB" id="A0A8X7BKG8"/>
<dbReference type="GO" id="GO:0042575">
    <property type="term" value="C:DNA polymerase complex"/>
    <property type="evidence" value="ECO:0007669"/>
    <property type="project" value="UniProtKB-ARBA"/>
</dbReference>
<dbReference type="InterPro" id="IPR001584">
    <property type="entry name" value="Integrase_cat-core"/>
</dbReference>
<evidence type="ECO:0000256" key="7">
    <source>
        <dbReference type="SAM" id="MobiDB-lite"/>
    </source>
</evidence>
<accession>A0A8X7BKG8</accession>
<dbReference type="InterPro" id="IPR041588">
    <property type="entry name" value="Integrase_H2C2"/>
</dbReference>
<dbReference type="Gene3D" id="3.10.10.10">
    <property type="entry name" value="HIV Type 1 Reverse Transcriptase, subunit A, domain 1"/>
    <property type="match status" value="1"/>
</dbReference>
<dbReference type="GO" id="GO:0004519">
    <property type="term" value="F:endonuclease activity"/>
    <property type="evidence" value="ECO:0007669"/>
    <property type="project" value="UniProtKB-KW"/>
</dbReference>
<evidence type="ECO:0000259" key="8">
    <source>
        <dbReference type="PROSITE" id="PS50878"/>
    </source>
</evidence>
<dbReference type="EC" id="2.7.7.49" evidence="1"/>
<reference evidence="10" key="1">
    <citation type="submission" date="2020-08" db="EMBL/GenBank/DDBJ databases">
        <title>Multicomponent nature underlies the extraordinary mechanical properties of spider dragline silk.</title>
        <authorList>
            <person name="Kono N."/>
            <person name="Nakamura H."/>
            <person name="Mori M."/>
            <person name="Yoshida Y."/>
            <person name="Ohtoshi R."/>
            <person name="Malay A.D."/>
            <person name="Moran D.A.P."/>
            <person name="Tomita M."/>
            <person name="Numata K."/>
            <person name="Arakawa K."/>
        </authorList>
    </citation>
    <scope>NUCLEOTIDE SEQUENCE</scope>
</reference>
<dbReference type="Pfam" id="PF00665">
    <property type="entry name" value="rve"/>
    <property type="match status" value="1"/>
</dbReference>
<dbReference type="InterPro" id="IPR041577">
    <property type="entry name" value="RT_RNaseH_2"/>
</dbReference>
<evidence type="ECO:0000256" key="1">
    <source>
        <dbReference type="ARBA" id="ARBA00012493"/>
    </source>
</evidence>
<sequence>MVNAVETRSQKKLTEESEQDLNMSEETIPESNEKNKESPDELDGILPLIQPEISESNLIKLSHKDFAKEQMNSAELKTLFEEAKSGSSKKNHYIVKNNLLFSQKEDKDGTKRKCLVAPEKYRKNLMTIGHEAAAAHLGVTKTKDAIFKTFYWPKCFSDVEDFVKTCDKCQRVGKPQDKKKAQLKIVPVITEIFTKINIDASGPLSMTPSGNKYIITALCMSSRYPDAIPVANLYSTTVINALLQIFSRMGFPRELQTDQGTSFMSALTTEFLERFGVKVVRSSVYHPQSNPVERMYRTLKRILRVLCLEAIPDWEKILPQALFALRTVIHDSTGFSPAELVHGKNLRTPVMLLYEKLTEEEHVESSVVDYVFELINRMKRCQELAILHMENAKQKQKLWYDRRTVKRQFQLGELVLVIAPSRPNKLSVQWVGPGEIVQQLSETNYVVKFPEKDKTHVYHVNMLKPYHQREENINLLCINPLKHDEEEDIPSLELENERPGWSKIISDVQLNSKLSQIQRGQLKELLYEYSNLFSNIPGCTDLAEHDIELESERAIVAKPYRMSPRQIEILKSEVNKMLELKIIEPGESDFTSPLILVEAQGKEARPCIDCRRLNKVTRTQFFPLPNIEELLEKVSAAKYISILDLTRGYWQIPLSPRAQRYASFVTTFGTFKPLRLPFGLKNAPYYFSRLMANLLRNCEDFAVPYLDDIAIFSLAWDYHLKHLKDVFERLRSAKLHIKPSKCQFAQAYVKYLGHLVGQGLRTPGELKVQVIKDFPIPTNKTQGRNRKLTVDWNTSCQNAFEELKTRLSKNPVLYSPDFTKPFIIQCGASNLGIGVVLSQVCENEEHPIMFLSKKLSLAEQKYSTTEKECAAIIFAVQKLKCYLDGHQKFVIQTDHNPLVWLEKNTGTIIQDS</sequence>
<dbReference type="CDD" id="cd01647">
    <property type="entry name" value="RT_LTR"/>
    <property type="match status" value="1"/>
</dbReference>
<keyword evidence="5" id="KW-0695">RNA-directed DNA polymerase</keyword>
<dbReference type="Proteomes" id="UP000887159">
    <property type="component" value="Unassembled WGS sequence"/>
</dbReference>
<feature type="region of interest" description="Disordered" evidence="7">
    <location>
        <begin position="1"/>
        <end position="42"/>
    </location>
</feature>
<dbReference type="InterPro" id="IPR050951">
    <property type="entry name" value="Retrovirus_Pol_polyprotein"/>
</dbReference>
<name>A0A8X7BKG8_TRICX</name>
<keyword evidence="4" id="KW-0255">Endonuclease</keyword>
<dbReference type="InterPro" id="IPR012337">
    <property type="entry name" value="RNaseH-like_sf"/>
</dbReference>
<proteinExistence type="predicted"/>
<dbReference type="GO" id="GO:0003964">
    <property type="term" value="F:RNA-directed DNA polymerase activity"/>
    <property type="evidence" value="ECO:0007669"/>
    <property type="project" value="UniProtKB-KW"/>
</dbReference>
<dbReference type="InterPro" id="IPR000477">
    <property type="entry name" value="RT_dom"/>
</dbReference>
<keyword evidence="6" id="KW-0511">Multifunctional enzyme</keyword>
<dbReference type="InterPro" id="IPR036397">
    <property type="entry name" value="RNaseH_sf"/>
</dbReference>
<evidence type="ECO:0000256" key="6">
    <source>
        <dbReference type="ARBA" id="ARBA00023268"/>
    </source>
</evidence>
<dbReference type="Gene3D" id="3.10.20.370">
    <property type="match status" value="1"/>
</dbReference>
<dbReference type="Gene3D" id="1.10.340.70">
    <property type="match status" value="1"/>
</dbReference>
<protein>
    <recommendedName>
        <fullName evidence="1">RNA-directed DNA polymerase</fullName>
        <ecNumber evidence="1">2.7.7.49</ecNumber>
    </recommendedName>
</protein>
<dbReference type="SUPFAM" id="SSF53098">
    <property type="entry name" value="Ribonuclease H-like"/>
    <property type="match status" value="1"/>
</dbReference>
<keyword evidence="3" id="KW-0540">Nuclease</keyword>
<evidence type="ECO:0000256" key="5">
    <source>
        <dbReference type="ARBA" id="ARBA00022918"/>
    </source>
</evidence>
<dbReference type="InterPro" id="IPR043128">
    <property type="entry name" value="Rev_trsase/Diguanyl_cyclase"/>
</dbReference>
<evidence type="ECO:0000256" key="2">
    <source>
        <dbReference type="ARBA" id="ARBA00022695"/>
    </source>
</evidence>
<keyword evidence="2" id="KW-0548">Nucleotidyltransferase</keyword>
<dbReference type="EMBL" id="BMAU01021414">
    <property type="protein sequence ID" value="GFY33589.1"/>
    <property type="molecule type" value="Genomic_DNA"/>
</dbReference>
<dbReference type="FunFam" id="1.10.340.70:FF:000001">
    <property type="entry name" value="Retrovirus-related Pol polyprotein from transposon gypsy-like Protein"/>
    <property type="match status" value="1"/>
</dbReference>
<organism evidence="10 11">
    <name type="scientific">Trichonephila clavipes</name>
    <name type="common">Golden silk orbweaver</name>
    <name type="synonym">Nephila clavipes</name>
    <dbReference type="NCBI Taxonomy" id="2585209"/>
    <lineage>
        <taxon>Eukaryota</taxon>
        <taxon>Metazoa</taxon>
        <taxon>Ecdysozoa</taxon>
        <taxon>Arthropoda</taxon>
        <taxon>Chelicerata</taxon>
        <taxon>Arachnida</taxon>
        <taxon>Araneae</taxon>
        <taxon>Araneomorphae</taxon>
        <taxon>Entelegynae</taxon>
        <taxon>Araneoidea</taxon>
        <taxon>Nephilidae</taxon>
        <taxon>Trichonephila</taxon>
    </lineage>
</organism>
<dbReference type="Gene3D" id="3.30.70.270">
    <property type="match status" value="1"/>
</dbReference>
<dbReference type="Gene3D" id="3.30.420.10">
    <property type="entry name" value="Ribonuclease H-like superfamily/Ribonuclease H"/>
    <property type="match status" value="1"/>
</dbReference>
<keyword evidence="4" id="KW-0378">Hydrolase</keyword>
<comment type="caution">
    <text evidence="10">The sequence shown here is derived from an EMBL/GenBank/DDBJ whole genome shotgun (WGS) entry which is preliminary data.</text>
</comment>
<evidence type="ECO:0000259" key="9">
    <source>
        <dbReference type="PROSITE" id="PS50994"/>
    </source>
</evidence>
<dbReference type="PROSITE" id="PS50994">
    <property type="entry name" value="INTEGRASE"/>
    <property type="match status" value="1"/>
</dbReference>
<evidence type="ECO:0000313" key="10">
    <source>
        <dbReference type="EMBL" id="GFY33589.1"/>
    </source>
</evidence>
<dbReference type="GO" id="GO:0015074">
    <property type="term" value="P:DNA integration"/>
    <property type="evidence" value="ECO:0007669"/>
    <property type="project" value="InterPro"/>
</dbReference>
<keyword evidence="11" id="KW-1185">Reference proteome</keyword>
<dbReference type="PANTHER" id="PTHR37984:SF5">
    <property type="entry name" value="PROTEIN NYNRIN-LIKE"/>
    <property type="match status" value="1"/>
</dbReference>
<gene>
    <name evidence="10" type="primary">POL</name>
    <name evidence="10" type="ORF">TNCV_3343251</name>
</gene>
<feature type="domain" description="Integrase catalytic" evidence="9">
    <location>
        <begin position="183"/>
        <end position="345"/>
    </location>
</feature>
<dbReference type="GO" id="GO:0003676">
    <property type="term" value="F:nucleic acid binding"/>
    <property type="evidence" value="ECO:0007669"/>
    <property type="project" value="InterPro"/>
</dbReference>
<dbReference type="FunFam" id="3.10.20.370:FF:000001">
    <property type="entry name" value="Retrovirus-related Pol polyprotein from transposon 17.6-like protein"/>
    <property type="match status" value="1"/>
</dbReference>
<dbReference type="SUPFAM" id="SSF56672">
    <property type="entry name" value="DNA/RNA polymerases"/>
    <property type="match status" value="1"/>
</dbReference>
<evidence type="ECO:0000313" key="11">
    <source>
        <dbReference type="Proteomes" id="UP000887159"/>
    </source>
</evidence>
<dbReference type="Pfam" id="PF17919">
    <property type="entry name" value="RT_RNaseH_2"/>
    <property type="match status" value="1"/>
</dbReference>
<dbReference type="PANTHER" id="PTHR37984">
    <property type="entry name" value="PROTEIN CBG26694"/>
    <property type="match status" value="1"/>
</dbReference>
<dbReference type="PROSITE" id="PS50878">
    <property type="entry name" value="RT_POL"/>
    <property type="match status" value="1"/>
</dbReference>
<dbReference type="InterPro" id="IPR043502">
    <property type="entry name" value="DNA/RNA_pol_sf"/>
</dbReference>
<dbReference type="FunFam" id="3.30.420.10:FF:000032">
    <property type="entry name" value="Retrovirus-related Pol polyprotein from transposon 297-like Protein"/>
    <property type="match status" value="1"/>
</dbReference>